<comment type="similarity">
    <text evidence="2">Belongs to the GTP-binding SRP family.</text>
</comment>
<keyword evidence="9" id="KW-1185">Reference proteome</keyword>
<comment type="subcellular location">
    <subcellularLocation>
        <location evidence="1">Cell membrane</location>
        <topology evidence="1">Peripheral membrane protein</topology>
        <orientation evidence="1">Cytoplasmic side</orientation>
    </subcellularLocation>
</comment>
<dbReference type="PANTHER" id="PTHR43134:SF3">
    <property type="entry name" value="FLAGELLAR BIOSYNTHESIS PROTEIN FLHF"/>
    <property type="match status" value="1"/>
</dbReference>
<feature type="domain" description="SRP54-type proteins GTP-binding" evidence="7">
    <location>
        <begin position="102"/>
        <end position="290"/>
    </location>
</feature>
<dbReference type="InterPro" id="IPR027417">
    <property type="entry name" value="P-loop_NTPase"/>
</dbReference>
<keyword evidence="8" id="KW-0969">Cilium</keyword>
<sequence>MSAAMAVLRRDFGEDALILGSRSLRGGGVEITVAREEAEEDAGPPVSVLSSMEEGQASAQRSLPEWHGFDLPELAAGASPEREAMILGQYVRFGGLSLAREETPLVVCGVPGGGKTLAVTRLATRMVLSGRDPLVVTMDTERSGAFEQLAACMKILGVELRAVDTPMALKALYAHEGQRRMMLVDTFGVSPWDGALLDRLNEIKAAVSGSLAVVHPAGGHADETCEVLSMFQALGAQNTIVSKADCCRRMGGIVQAGLRGVPLAEISTGRSVIEGLQPLTPAILRQVLVRMRDRVLPFQQAVKQEFPVRPQRAVSRHVVGKQDVSRAKSPTLSPSAAVMARHMLAQGRVQ</sequence>
<dbReference type="Gene3D" id="3.40.50.300">
    <property type="entry name" value="P-loop containing nucleotide triphosphate hydrolases"/>
    <property type="match status" value="1"/>
</dbReference>
<proteinExistence type="inferred from homology"/>
<dbReference type="GO" id="GO:0005047">
    <property type="term" value="F:signal recognition particle binding"/>
    <property type="evidence" value="ECO:0007669"/>
    <property type="project" value="TreeGrafter"/>
</dbReference>
<evidence type="ECO:0000313" key="8">
    <source>
        <dbReference type="EMBL" id="QDH24530.1"/>
    </source>
</evidence>
<dbReference type="Proteomes" id="UP000317214">
    <property type="component" value="Chromosome"/>
</dbReference>
<evidence type="ECO:0000256" key="2">
    <source>
        <dbReference type="ARBA" id="ARBA00008531"/>
    </source>
</evidence>
<evidence type="ECO:0000256" key="3">
    <source>
        <dbReference type="ARBA" id="ARBA00022741"/>
    </source>
</evidence>
<dbReference type="KEGG" id="ntn:D5366_03950"/>
<protein>
    <submittedName>
        <fullName evidence="8">Flagellar GTP-binding protein FlhF</fullName>
    </submittedName>
</protein>
<evidence type="ECO:0000313" key="9">
    <source>
        <dbReference type="Proteomes" id="UP000317214"/>
    </source>
</evidence>
<dbReference type="AlphaFoldDB" id="A0A4Y6V783"/>
<keyword evidence="5" id="KW-0472">Membrane</keyword>
<accession>A0A4Y6V783</accession>
<evidence type="ECO:0000256" key="1">
    <source>
        <dbReference type="ARBA" id="ARBA00004413"/>
    </source>
</evidence>
<dbReference type="GO" id="GO:0005525">
    <property type="term" value="F:GTP binding"/>
    <property type="evidence" value="ECO:0007669"/>
    <property type="project" value="UniProtKB-KW"/>
</dbReference>
<evidence type="ECO:0000256" key="6">
    <source>
        <dbReference type="SAM" id="MobiDB-lite"/>
    </source>
</evidence>
<dbReference type="GO" id="GO:0003924">
    <property type="term" value="F:GTPase activity"/>
    <property type="evidence" value="ECO:0007669"/>
    <property type="project" value="TreeGrafter"/>
</dbReference>
<dbReference type="SUPFAM" id="SSF52540">
    <property type="entry name" value="P-loop containing nucleoside triphosphate hydrolases"/>
    <property type="match status" value="1"/>
</dbReference>
<feature type="region of interest" description="Disordered" evidence="6">
    <location>
        <begin position="36"/>
        <end position="61"/>
    </location>
</feature>
<organism evidence="8 9">
    <name type="scientific">Neokomagataea tanensis</name>
    <dbReference type="NCBI Taxonomy" id="661191"/>
    <lineage>
        <taxon>Bacteria</taxon>
        <taxon>Pseudomonadati</taxon>
        <taxon>Pseudomonadota</taxon>
        <taxon>Alphaproteobacteria</taxon>
        <taxon>Acetobacterales</taxon>
        <taxon>Acetobacteraceae</taxon>
        <taxon>Neokomagataea</taxon>
    </lineage>
</organism>
<reference evidence="8 9" key="1">
    <citation type="submission" date="2018-09" db="EMBL/GenBank/DDBJ databases">
        <title>The complete genome sequence of Neokomagataea tanensis NBRC 106556(T).</title>
        <authorList>
            <person name="Chua K.-O."/>
            <person name="See-Too W.-S."/>
            <person name="Hong K.-W."/>
            <person name="Yin W.-F."/>
            <person name="Chan K.-G."/>
        </authorList>
    </citation>
    <scope>NUCLEOTIDE SEQUENCE [LARGE SCALE GENOMIC DNA]</scope>
    <source>
        <strain evidence="9">AH13 \ NBRC 106556</strain>
    </source>
</reference>
<evidence type="ECO:0000256" key="5">
    <source>
        <dbReference type="ARBA" id="ARBA00023136"/>
    </source>
</evidence>
<dbReference type="PANTHER" id="PTHR43134">
    <property type="entry name" value="SIGNAL RECOGNITION PARTICLE RECEPTOR SUBUNIT ALPHA"/>
    <property type="match status" value="1"/>
</dbReference>
<dbReference type="GO" id="GO:0006614">
    <property type="term" value="P:SRP-dependent cotranslational protein targeting to membrane"/>
    <property type="evidence" value="ECO:0007669"/>
    <property type="project" value="InterPro"/>
</dbReference>
<dbReference type="EMBL" id="CP032485">
    <property type="protein sequence ID" value="QDH24530.1"/>
    <property type="molecule type" value="Genomic_DNA"/>
</dbReference>
<dbReference type="RefSeq" id="WP_141492376.1">
    <property type="nucleotide sequence ID" value="NZ_CP032485.1"/>
</dbReference>
<keyword evidence="3" id="KW-0547">Nucleotide-binding</keyword>
<name>A0A4Y6V783_9PROT</name>
<keyword evidence="8" id="KW-0282">Flagellum</keyword>
<gene>
    <name evidence="8" type="ORF">D5366_03950</name>
</gene>
<dbReference type="InterPro" id="IPR000897">
    <property type="entry name" value="SRP54_GTPase_dom"/>
</dbReference>
<dbReference type="OrthoDB" id="9778554at2"/>
<dbReference type="GO" id="GO:0005886">
    <property type="term" value="C:plasma membrane"/>
    <property type="evidence" value="ECO:0007669"/>
    <property type="project" value="UniProtKB-SubCell"/>
</dbReference>
<evidence type="ECO:0000259" key="7">
    <source>
        <dbReference type="SMART" id="SM00962"/>
    </source>
</evidence>
<dbReference type="SMART" id="SM00962">
    <property type="entry name" value="SRP54"/>
    <property type="match status" value="1"/>
</dbReference>
<keyword evidence="8" id="KW-0966">Cell projection</keyword>
<evidence type="ECO:0000256" key="4">
    <source>
        <dbReference type="ARBA" id="ARBA00023134"/>
    </source>
</evidence>
<keyword evidence="4" id="KW-0342">GTP-binding</keyword>
<dbReference type="Pfam" id="PF00448">
    <property type="entry name" value="SRP54"/>
    <property type="match status" value="1"/>
</dbReference>